<comment type="caution">
    <text evidence="6">The sequence shown here is derived from an EMBL/GenBank/DDBJ whole genome shotgun (WGS) entry which is preliminary data.</text>
</comment>
<dbReference type="AlphaFoldDB" id="A0AAJ1IEN2"/>
<dbReference type="EMBL" id="JAQQAL010000035">
    <property type="protein sequence ID" value="MDC7227834.1"/>
    <property type="molecule type" value="Genomic_DNA"/>
</dbReference>
<dbReference type="EC" id="2.1.1.72" evidence="1"/>
<dbReference type="InterPro" id="IPR012327">
    <property type="entry name" value="MeTrfase_D12"/>
</dbReference>
<organism evidence="6 7">
    <name type="scientific">Candidatus Thalassospirochaeta sargassi</name>
    <dbReference type="NCBI Taxonomy" id="3119039"/>
    <lineage>
        <taxon>Bacteria</taxon>
        <taxon>Pseudomonadati</taxon>
        <taxon>Spirochaetota</taxon>
        <taxon>Spirochaetia</taxon>
        <taxon>Spirochaetales</taxon>
        <taxon>Spirochaetaceae</taxon>
        <taxon>Candidatus Thalassospirochaeta</taxon>
    </lineage>
</organism>
<keyword evidence="2 6" id="KW-0489">Methyltransferase</keyword>
<keyword evidence="4" id="KW-0949">S-adenosyl-L-methionine</keyword>
<dbReference type="InterPro" id="IPR029063">
    <property type="entry name" value="SAM-dependent_MTases_sf"/>
</dbReference>
<dbReference type="GO" id="GO:0003676">
    <property type="term" value="F:nucleic acid binding"/>
    <property type="evidence" value="ECO:0007669"/>
    <property type="project" value="InterPro"/>
</dbReference>
<protein>
    <recommendedName>
        <fullName evidence="1">site-specific DNA-methyltransferase (adenine-specific)</fullName>
        <ecNumber evidence="1">2.1.1.72</ecNumber>
    </recommendedName>
</protein>
<evidence type="ECO:0000313" key="7">
    <source>
        <dbReference type="Proteomes" id="UP001221217"/>
    </source>
</evidence>
<dbReference type="GO" id="GO:0032259">
    <property type="term" value="P:methylation"/>
    <property type="evidence" value="ECO:0007669"/>
    <property type="project" value="UniProtKB-KW"/>
</dbReference>
<dbReference type="GO" id="GO:0009007">
    <property type="term" value="F:site-specific DNA-methyltransferase (adenine-specific) activity"/>
    <property type="evidence" value="ECO:0007669"/>
    <property type="project" value="UniProtKB-EC"/>
</dbReference>
<dbReference type="Proteomes" id="UP001221217">
    <property type="component" value="Unassembled WGS sequence"/>
</dbReference>
<evidence type="ECO:0000256" key="4">
    <source>
        <dbReference type="ARBA" id="ARBA00022691"/>
    </source>
</evidence>
<accession>A0AAJ1IEN2</accession>
<sequence>MSHNPSTLKKTDIDNPYLKNQLIAYIGNKRRLLGFLDEVFNELSRRIFESVPRPDAPLLFGDCFAGSGSVSRLAKAMGFSVASNDWELYSKIINTAHITISPEGIDELFSVQGGLDSVLDELNSLPLPEEQDCYISRYYAPADTASADYKHERLFYTRENALFIDAVRNRIEQMYPGWELPPDDYLRKCLLTAPLLYQAATHANTNGVFKAYHKGFGGHSGDALTRIMADMRLQRPHIIEGAPGARFEVRSLDAAVFAAEHNGNQGFDICYLDPPYNQHQYGSNYFMLNTIARWDRPEVPMDRGGDGRFEQKAGIRPDWVKTRSGFCYSKTAPDELRRLIENIDARFIVLSYNTEGIIPFEQLVDILEGFGRTEIFGQDYIIYRGGRQSIGRANRNVEFQLVLSKGAKPRSGDREALEKLLKLRSTVSLMNESFAPERICKIFRCREGQVELNSSGLSAATDLYYRFTEIPPSGQLSNLSLEELSELYSRLEYCRCRDKQEETRVLMGLLKGVNENDAVVYRKLWTALLNTVRKFAFRKYSEIFEGEYADLYELFEAERAIGRPGNWTSVEKKISALRHVADLRLNG</sequence>
<reference evidence="6 7" key="1">
    <citation type="submission" date="2022-12" db="EMBL/GenBank/DDBJ databases">
        <title>Metagenome assembled genome from gulf of manar.</title>
        <authorList>
            <person name="Kohli P."/>
            <person name="Pk S."/>
            <person name="Venkata Ramana C."/>
            <person name="Sasikala C."/>
        </authorList>
    </citation>
    <scope>NUCLEOTIDE SEQUENCE [LARGE SCALE GENOMIC DNA]</scope>
    <source>
        <strain evidence="6">JB008</strain>
    </source>
</reference>
<comment type="catalytic activity">
    <reaction evidence="5">
        <text>a 2'-deoxyadenosine in DNA + S-adenosyl-L-methionine = an N(6)-methyl-2'-deoxyadenosine in DNA + S-adenosyl-L-homocysteine + H(+)</text>
        <dbReference type="Rhea" id="RHEA:15197"/>
        <dbReference type="Rhea" id="RHEA-COMP:12418"/>
        <dbReference type="Rhea" id="RHEA-COMP:12419"/>
        <dbReference type="ChEBI" id="CHEBI:15378"/>
        <dbReference type="ChEBI" id="CHEBI:57856"/>
        <dbReference type="ChEBI" id="CHEBI:59789"/>
        <dbReference type="ChEBI" id="CHEBI:90615"/>
        <dbReference type="ChEBI" id="CHEBI:90616"/>
        <dbReference type="EC" id="2.1.1.72"/>
    </reaction>
</comment>
<evidence type="ECO:0000256" key="2">
    <source>
        <dbReference type="ARBA" id="ARBA00022603"/>
    </source>
</evidence>
<keyword evidence="3" id="KW-0808">Transferase</keyword>
<dbReference type="Pfam" id="PF02086">
    <property type="entry name" value="MethyltransfD12"/>
    <property type="match status" value="1"/>
</dbReference>
<dbReference type="PROSITE" id="PS00092">
    <property type="entry name" value="N6_MTASE"/>
    <property type="match status" value="1"/>
</dbReference>
<proteinExistence type="predicted"/>
<evidence type="ECO:0000256" key="3">
    <source>
        <dbReference type="ARBA" id="ARBA00022679"/>
    </source>
</evidence>
<gene>
    <name evidence="6" type="ORF">PQJ61_13800</name>
</gene>
<dbReference type="GO" id="GO:0009307">
    <property type="term" value="P:DNA restriction-modification system"/>
    <property type="evidence" value="ECO:0007669"/>
    <property type="project" value="InterPro"/>
</dbReference>
<name>A0AAJ1IEN2_9SPIO</name>
<evidence type="ECO:0000256" key="1">
    <source>
        <dbReference type="ARBA" id="ARBA00011900"/>
    </source>
</evidence>
<evidence type="ECO:0000256" key="5">
    <source>
        <dbReference type="ARBA" id="ARBA00047942"/>
    </source>
</evidence>
<dbReference type="InterPro" id="IPR002052">
    <property type="entry name" value="DNA_methylase_N6_adenine_CS"/>
</dbReference>
<evidence type="ECO:0000313" key="6">
    <source>
        <dbReference type="EMBL" id="MDC7227834.1"/>
    </source>
</evidence>
<dbReference type="SUPFAM" id="SSF53335">
    <property type="entry name" value="S-adenosyl-L-methionine-dependent methyltransferases"/>
    <property type="match status" value="1"/>
</dbReference>